<name>A0ACB9PER9_BAUVA</name>
<evidence type="ECO:0000313" key="1">
    <source>
        <dbReference type="EMBL" id="KAI4346953.1"/>
    </source>
</evidence>
<comment type="caution">
    <text evidence="1">The sequence shown here is derived from an EMBL/GenBank/DDBJ whole genome shotgun (WGS) entry which is preliminary data.</text>
</comment>
<keyword evidence="2" id="KW-1185">Reference proteome</keyword>
<sequence>MRDHFVLSVGRLLTEPTLEAAIEDERRMQQAIPSSTNDDMIYVHKMDVENRSSQVKMVECRICHDEDEDANMETPCSCCGSLKYAHRRCVQRWCNEKGDTICEICRQPFEPGYTAPPPPFHYGGRPLNFRGNWDLHNHQFVAMVGGDGEFFDTDFEYSGPSTRALIYCRIVAILVISLRYAFMVLLILRHILPFILSDAGEYSLTLFMLLMLSTFGVLLPVFIVIKAYTAFQRRQHQDRHFSLTSSHEENNLGLPQSRVIRIW</sequence>
<reference evidence="1 2" key="1">
    <citation type="journal article" date="2022" name="DNA Res.">
        <title>Chromosomal-level genome assembly of the orchid tree Bauhinia variegata (Leguminosae; Cercidoideae) supports the allotetraploid origin hypothesis of Bauhinia.</title>
        <authorList>
            <person name="Zhong Y."/>
            <person name="Chen Y."/>
            <person name="Zheng D."/>
            <person name="Pang J."/>
            <person name="Liu Y."/>
            <person name="Luo S."/>
            <person name="Meng S."/>
            <person name="Qian L."/>
            <person name="Wei D."/>
            <person name="Dai S."/>
            <person name="Zhou R."/>
        </authorList>
    </citation>
    <scope>NUCLEOTIDE SEQUENCE [LARGE SCALE GENOMIC DNA]</scope>
    <source>
        <strain evidence="1">BV-YZ2020</strain>
    </source>
</reference>
<dbReference type="Proteomes" id="UP000828941">
    <property type="component" value="Chromosome 4"/>
</dbReference>
<gene>
    <name evidence="1" type="ORF">L6164_007813</name>
</gene>
<dbReference type="EMBL" id="CM039429">
    <property type="protein sequence ID" value="KAI4346953.1"/>
    <property type="molecule type" value="Genomic_DNA"/>
</dbReference>
<proteinExistence type="predicted"/>
<protein>
    <submittedName>
        <fullName evidence="1">Uncharacterized protein</fullName>
    </submittedName>
</protein>
<accession>A0ACB9PER9</accession>
<evidence type="ECO:0000313" key="2">
    <source>
        <dbReference type="Proteomes" id="UP000828941"/>
    </source>
</evidence>
<organism evidence="1 2">
    <name type="scientific">Bauhinia variegata</name>
    <name type="common">Purple orchid tree</name>
    <name type="synonym">Phanera variegata</name>
    <dbReference type="NCBI Taxonomy" id="167791"/>
    <lineage>
        <taxon>Eukaryota</taxon>
        <taxon>Viridiplantae</taxon>
        <taxon>Streptophyta</taxon>
        <taxon>Embryophyta</taxon>
        <taxon>Tracheophyta</taxon>
        <taxon>Spermatophyta</taxon>
        <taxon>Magnoliopsida</taxon>
        <taxon>eudicotyledons</taxon>
        <taxon>Gunneridae</taxon>
        <taxon>Pentapetalae</taxon>
        <taxon>rosids</taxon>
        <taxon>fabids</taxon>
        <taxon>Fabales</taxon>
        <taxon>Fabaceae</taxon>
        <taxon>Cercidoideae</taxon>
        <taxon>Cercideae</taxon>
        <taxon>Bauhiniinae</taxon>
        <taxon>Bauhinia</taxon>
    </lineage>
</organism>